<dbReference type="GO" id="GO:0005634">
    <property type="term" value="C:nucleus"/>
    <property type="evidence" value="ECO:0007669"/>
    <property type="project" value="TreeGrafter"/>
</dbReference>
<feature type="compositionally biased region" description="Basic residues" evidence="1">
    <location>
        <begin position="1"/>
        <end position="15"/>
    </location>
</feature>
<feature type="compositionally biased region" description="Basic and acidic residues" evidence="1">
    <location>
        <begin position="219"/>
        <end position="232"/>
    </location>
</feature>
<reference evidence="3" key="1">
    <citation type="submission" date="2010-08" db="EMBL/GenBank/DDBJ databases">
        <authorList>
            <consortium name="Caenorhabditis japonica Sequencing Consortium"/>
            <person name="Wilson R.K."/>
        </authorList>
    </citation>
    <scope>NUCLEOTIDE SEQUENCE [LARGE SCALE GENOMIC DNA]</scope>
    <source>
        <strain evidence="3">DF5081</strain>
    </source>
</reference>
<dbReference type="Proteomes" id="UP000005237">
    <property type="component" value="Unassembled WGS sequence"/>
</dbReference>
<feature type="region of interest" description="Disordered" evidence="1">
    <location>
        <begin position="139"/>
        <end position="250"/>
    </location>
</feature>
<feature type="region of interest" description="Disordered" evidence="1">
    <location>
        <begin position="66"/>
        <end position="88"/>
    </location>
</feature>
<protein>
    <submittedName>
        <fullName evidence="2">Uncharacterized protein</fullName>
    </submittedName>
</protein>
<evidence type="ECO:0000313" key="3">
    <source>
        <dbReference type="Proteomes" id="UP000005237"/>
    </source>
</evidence>
<dbReference type="InterPro" id="IPR026680">
    <property type="entry name" value="CCDC137"/>
</dbReference>
<evidence type="ECO:0000313" key="2">
    <source>
        <dbReference type="EnsemblMetazoa" id="CJA11991.1"/>
    </source>
</evidence>
<dbReference type="EnsemblMetazoa" id="CJA11991.1">
    <property type="protein sequence ID" value="CJA11991.1"/>
    <property type="gene ID" value="WBGene00131195"/>
</dbReference>
<feature type="region of interest" description="Disordered" evidence="1">
    <location>
        <begin position="1"/>
        <end position="48"/>
    </location>
</feature>
<dbReference type="PANTHER" id="PTHR21838:SF2">
    <property type="entry name" value="COILED-COIL DOMAIN-CONTAINING PROTEIN 137"/>
    <property type="match status" value="1"/>
</dbReference>
<proteinExistence type="predicted"/>
<feature type="compositionally biased region" description="Basic and acidic residues" evidence="1">
    <location>
        <begin position="139"/>
        <end position="197"/>
    </location>
</feature>
<evidence type="ECO:0000256" key="1">
    <source>
        <dbReference type="SAM" id="MobiDB-lite"/>
    </source>
</evidence>
<name>A0A8R1I0L6_CAEJA</name>
<dbReference type="PANTHER" id="PTHR21838">
    <property type="entry name" value="COILED-COIL DOMAIN-CONTAINING PROTEIN 137"/>
    <property type="match status" value="1"/>
</dbReference>
<sequence>MALHRRIPKKNRKKLKSVDPFNMKANAAKFNDPKRSRNNAPEKIKEEQPLTNAMKQLMAEHNPIITKQEAKKKKKQRNAVLRQSEELGLKKGRFETVSRFAKRIEGTLHSRISETIAIAKHGLAGRKQEEIDADYAKIDEAEKRKKDQAKREIENKIKEAKKKREQEAKKREEAEKAKELRKAAKRKLEEEEKKNEESFGEEEDEDDDDTDKRKQKKVKTTEIEEKKDEKIVKLSKKGEKKRNFEGEKDG</sequence>
<feature type="compositionally biased region" description="Acidic residues" evidence="1">
    <location>
        <begin position="198"/>
        <end position="209"/>
    </location>
</feature>
<keyword evidence="3" id="KW-1185">Reference proteome</keyword>
<dbReference type="AlphaFoldDB" id="A0A8R1I0L6"/>
<feature type="compositionally biased region" description="Basic and acidic residues" evidence="1">
    <location>
        <begin position="31"/>
        <end position="48"/>
    </location>
</feature>
<organism evidence="2 3">
    <name type="scientific">Caenorhabditis japonica</name>
    <dbReference type="NCBI Taxonomy" id="281687"/>
    <lineage>
        <taxon>Eukaryota</taxon>
        <taxon>Metazoa</taxon>
        <taxon>Ecdysozoa</taxon>
        <taxon>Nematoda</taxon>
        <taxon>Chromadorea</taxon>
        <taxon>Rhabditida</taxon>
        <taxon>Rhabditina</taxon>
        <taxon>Rhabditomorpha</taxon>
        <taxon>Rhabditoidea</taxon>
        <taxon>Rhabditidae</taxon>
        <taxon>Peloderinae</taxon>
        <taxon>Caenorhabditis</taxon>
    </lineage>
</organism>
<accession>A0A8R1I0L6</accession>
<reference evidence="2" key="2">
    <citation type="submission" date="2022-06" db="UniProtKB">
        <authorList>
            <consortium name="EnsemblMetazoa"/>
        </authorList>
    </citation>
    <scope>IDENTIFICATION</scope>
    <source>
        <strain evidence="2">DF5081</strain>
    </source>
</reference>
<feature type="compositionally biased region" description="Basic and acidic residues" evidence="1">
    <location>
        <begin position="241"/>
        <end position="250"/>
    </location>
</feature>